<accession>A0A1J5RLY4</accession>
<gene>
    <name evidence="3" type="ORF">GALL_289700</name>
</gene>
<dbReference type="EMBL" id="MLJW01000342">
    <property type="protein sequence ID" value="OIQ89149.1"/>
    <property type="molecule type" value="Genomic_DNA"/>
</dbReference>
<name>A0A1J5RLY4_9ZZZZ</name>
<evidence type="ECO:0000313" key="3">
    <source>
        <dbReference type="EMBL" id="OIQ89149.1"/>
    </source>
</evidence>
<feature type="region of interest" description="Disordered" evidence="1">
    <location>
        <begin position="169"/>
        <end position="195"/>
    </location>
</feature>
<reference evidence="3" key="1">
    <citation type="submission" date="2016-10" db="EMBL/GenBank/DDBJ databases">
        <title>Sequence of Gallionella enrichment culture.</title>
        <authorList>
            <person name="Poehlein A."/>
            <person name="Muehling M."/>
            <person name="Daniel R."/>
        </authorList>
    </citation>
    <scope>NUCLEOTIDE SEQUENCE</scope>
</reference>
<feature type="compositionally biased region" description="Gly residues" evidence="1">
    <location>
        <begin position="376"/>
        <end position="391"/>
    </location>
</feature>
<sequence length="661" mass="66796">MAIRPPFSSRLRDQTGSAMALTIMALLTVGILFYVGQMLILNKADLFHLQGSNGTQSRARQAIEAYAAQNGILPCPAQNSAGARGAACAAGTPLWGPLPWKDLGLQPTDAVDSYGRMLTYVADGATNLCSTSGGVNNTSLLTFSGATTSQGLYALISHGKNGYNGILPGGGQPGLTPASDRQMPASPSASENQNCPSGATQVAGLACAGQSGATTVKTGPYSASATAPFDDVVDPSAGSEFTCLCEEPTITMSGSGVGGGGSAYTLTAPTSGSVVVTVTAAMPAASGCVTPPSPLMSVDSTSSMTAGASGLGTYSTTLAAPYTAGSYSFTINGASSSSAATSTLIIDAGNSATSGWPSGRAPVAKATLTVTYPPQGGSGSGGSGGSGGGPASGAASQTTTTARANNNQQISLSATTTVSAAPTLLPPPSGLYATGSSLIGADQTSYNAATYQPNFANYTLYASPNSSQDQAYFDFSQITGSSGTLCFSTTPGGSGPYIDSSQITVANSSWQWSSLYVNTLPNHAIDFMGSNSGSGCAAMSGTVQFSIPTIYHGFQAAVYFAPSTTRPAALGFTFKNNGTTQGTVYVCYANSNASANTLFPTITQWGSTANWCTTDSYTSTLSTNNPQYLYFYDYNGGFTEVDVFSVTPTTFWIGGVGLVLN</sequence>
<feature type="compositionally biased region" description="Low complexity" evidence="1">
    <location>
        <begin position="392"/>
        <end position="402"/>
    </location>
</feature>
<keyword evidence="2" id="KW-0472">Membrane</keyword>
<keyword evidence="2" id="KW-1133">Transmembrane helix</keyword>
<dbReference type="AlphaFoldDB" id="A0A1J5RLY4"/>
<evidence type="ECO:0000256" key="2">
    <source>
        <dbReference type="SAM" id="Phobius"/>
    </source>
</evidence>
<evidence type="ECO:0000256" key="1">
    <source>
        <dbReference type="SAM" id="MobiDB-lite"/>
    </source>
</evidence>
<feature type="transmembrane region" description="Helical" evidence="2">
    <location>
        <begin position="20"/>
        <end position="40"/>
    </location>
</feature>
<organism evidence="3">
    <name type="scientific">mine drainage metagenome</name>
    <dbReference type="NCBI Taxonomy" id="410659"/>
    <lineage>
        <taxon>unclassified sequences</taxon>
        <taxon>metagenomes</taxon>
        <taxon>ecological metagenomes</taxon>
    </lineage>
</organism>
<feature type="region of interest" description="Disordered" evidence="1">
    <location>
        <begin position="370"/>
        <end position="402"/>
    </location>
</feature>
<feature type="compositionally biased region" description="Polar residues" evidence="1">
    <location>
        <begin position="185"/>
        <end position="195"/>
    </location>
</feature>
<keyword evidence="2" id="KW-0812">Transmembrane</keyword>
<proteinExistence type="predicted"/>
<protein>
    <submittedName>
        <fullName evidence="3">Uncharacterized protein</fullName>
    </submittedName>
</protein>
<comment type="caution">
    <text evidence="3">The sequence shown here is derived from an EMBL/GenBank/DDBJ whole genome shotgun (WGS) entry which is preliminary data.</text>
</comment>